<evidence type="ECO:0008006" key="4">
    <source>
        <dbReference type="Google" id="ProtNLM"/>
    </source>
</evidence>
<sequence>MQRPCDRAGEAKAKRSWYRDIHLPYYTPAPVARYGYLGFGAFILPMRLATVRFVFGISARSERAFSMGLGGRRQCLRRVLVYLLFCFSPPLLYCRKPLATLDNEFVKSSSYRRLLACRLSDFSILLLLTLTAVTRTPRAMTASPNCNCDTRTLFSIVWGCLSTIFACIWVSVHPNVPPPRPPPPPKDAGFWASLKWRVVDVNVPLRRRFKVMLVALFAPELIFGFALRQFIIARTFTRRTALCFL</sequence>
<feature type="transmembrane region" description="Helical" evidence="1">
    <location>
        <begin position="113"/>
        <end position="133"/>
    </location>
</feature>
<dbReference type="OrthoDB" id="9451547at2759"/>
<dbReference type="AlphaFoldDB" id="A0A8H6SC04"/>
<name>A0A8H6SC04_9AGAR</name>
<feature type="transmembrane region" description="Helical" evidence="1">
    <location>
        <begin position="153"/>
        <end position="172"/>
    </location>
</feature>
<comment type="caution">
    <text evidence="2">The sequence shown here is derived from an EMBL/GenBank/DDBJ whole genome shotgun (WGS) entry which is preliminary data.</text>
</comment>
<dbReference type="RefSeq" id="XP_037217109.1">
    <property type="nucleotide sequence ID" value="XM_037365697.1"/>
</dbReference>
<dbReference type="Proteomes" id="UP000636479">
    <property type="component" value="Unassembled WGS sequence"/>
</dbReference>
<organism evidence="2 3">
    <name type="scientific">Mycena indigotica</name>
    <dbReference type="NCBI Taxonomy" id="2126181"/>
    <lineage>
        <taxon>Eukaryota</taxon>
        <taxon>Fungi</taxon>
        <taxon>Dikarya</taxon>
        <taxon>Basidiomycota</taxon>
        <taxon>Agaricomycotina</taxon>
        <taxon>Agaricomycetes</taxon>
        <taxon>Agaricomycetidae</taxon>
        <taxon>Agaricales</taxon>
        <taxon>Marasmiineae</taxon>
        <taxon>Mycenaceae</taxon>
        <taxon>Mycena</taxon>
    </lineage>
</organism>
<feature type="transmembrane region" description="Helical" evidence="1">
    <location>
        <begin position="34"/>
        <end position="55"/>
    </location>
</feature>
<dbReference type="PANTHER" id="PTHR35043">
    <property type="entry name" value="TRANSCRIPTION FACTOR DOMAIN-CONTAINING PROTEIN"/>
    <property type="match status" value="1"/>
</dbReference>
<proteinExistence type="predicted"/>
<feature type="transmembrane region" description="Helical" evidence="1">
    <location>
        <begin position="75"/>
        <end position="93"/>
    </location>
</feature>
<keyword evidence="1" id="KW-0472">Membrane</keyword>
<evidence type="ECO:0000313" key="2">
    <source>
        <dbReference type="EMBL" id="KAF7296750.1"/>
    </source>
</evidence>
<dbReference type="EMBL" id="JACAZF010000008">
    <property type="protein sequence ID" value="KAF7296750.1"/>
    <property type="molecule type" value="Genomic_DNA"/>
</dbReference>
<feature type="transmembrane region" description="Helical" evidence="1">
    <location>
        <begin position="211"/>
        <end position="231"/>
    </location>
</feature>
<protein>
    <recommendedName>
        <fullName evidence="4">Transmembrane protein</fullName>
    </recommendedName>
</protein>
<dbReference type="GeneID" id="59348213"/>
<gene>
    <name evidence="2" type="ORF">MIND_00905600</name>
</gene>
<keyword evidence="1" id="KW-1133">Transmembrane helix</keyword>
<keyword evidence="1" id="KW-0812">Transmembrane</keyword>
<accession>A0A8H6SC04</accession>
<reference evidence="2" key="1">
    <citation type="submission" date="2020-05" db="EMBL/GenBank/DDBJ databases">
        <title>Mycena genomes resolve the evolution of fungal bioluminescence.</title>
        <authorList>
            <person name="Tsai I.J."/>
        </authorList>
    </citation>
    <scope>NUCLEOTIDE SEQUENCE</scope>
    <source>
        <strain evidence="2">171206Taipei</strain>
    </source>
</reference>
<evidence type="ECO:0000256" key="1">
    <source>
        <dbReference type="SAM" id="Phobius"/>
    </source>
</evidence>
<keyword evidence="3" id="KW-1185">Reference proteome</keyword>
<evidence type="ECO:0000313" key="3">
    <source>
        <dbReference type="Proteomes" id="UP000636479"/>
    </source>
</evidence>
<dbReference type="PANTHER" id="PTHR35043:SF7">
    <property type="entry name" value="TRANSCRIPTION FACTOR DOMAIN-CONTAINING PROTEIN"/>
    <property type="match status" value="1"/>
</dbReference>